<dbReference type="RefSeq" id="WP_074872647.1">
    <property type="nucleotide sequence ID" value="NZ_FNTF01000002.1"/>
</dbReference>
<sequence length="352" mass="40695">MNGLQYKKFSEININDIFFDSLKADYSEFADWFLKKSDAGEEAYVFYNSRRRMDGFLYLKKEAASDITIDPPLPAGTALKVGTLKINAHGTKLGERFVKKVFDHAMSLGVDYIYVTVFDKHDGLIALLERYGFEKRGEKISHNGSEHVLIRTLNEISGDVVKDFPHFDVSNKQYYLLAIYPQYHSSFLPDSILNGESHDILEDVSHTNSIHKIYISGINRTKCLKSGDIIAIYRTNDGKGKAYYRSVVSSLGVVEEVRQIRSFKNESQFIKYAKPYSIFTIEQLKEYFTSKQKSYIIKFTYNAALKKRIIRKRLIEECLISTRTRWDFTRITEAQLRWIADKGEINESIIVN</sequence>
<protein>
    <recommendedName>
        <fullName evidence="3">N-acetyltransferase</fullName>
    </recommendedName>
</protein>
<evidence type="ECO:0000313" key="2">
    <source>
        <dbReference type="Proteomes" id="UP000183114"/>
    </source>
</evidence>
<reference evidence="1 2" key="1">
    <citation type="submission" date="2016-10" db="EMBL/GenBank/DDBJ databases">
        <authorList>
            <person name="de Groot N.N."/>
        </authorList>
    </citation>
    <scope>NUCLEOTIDE SEQUENCE [LARGE SCALE GENOMIC DNA]</scope>
    <source>
        <strain evidence="1 2">BS3655</strain>
    </source>
</reference>
<dbReference type="SUPFAM" id="SSF55729">
    <property type="entry name" value="Acyl-CoA N-acyltransferases (Nat)"/>
    <property type="match status" value="1"/>
</dbReference>
<organism evidence="1 2">
    <name type="scientific">Pseudomonas frederiksbergensis</name>
    <dbReference type="NCBI Taxonomy" id="104087"/>
    <lineage>
        <taxon>Bacteria</taxon>
        <taxon>Pseudomonadati</taxon>
        <taxon>Pseudomonadota</taxon>
        <taxon>Gammaproteobacteria</taxon>
        <taxon>Pseudomonadales</taxon>
        <taxon>Pseudomonadaceae</taxon>
        <taxon>Pseudomonas</taxon>
    </lineage>
</organism>
<accession>A0A1H4S702</accession>
<proteinExistence type="predicted"/>
<dbReference type="Proteomes" id="UP000183114">
    <property type="component" value="Unassembled WGS sequence"/>
</dbReference>
<dbReference type="InterPro" id="IPR016181">
    <property type="entry name" value="Acyl_CoA_acyltransferase"/>
</dbReference>
<gene>
    <name evidence="1" type="ORF">SAMN04490185_1352</name>
</gene>
<evidence type="ECO:0008006" key="3">
    <source>
        <dbReference type="Google" id="ProtNLM"/>
    </source>
</evidence>
<dbReference type="Gene3D" id="3.40.630.30">
    <property type="match status" value="1"/>
</dbReference>
<dbReference type="AlphaFoldDB" id="A0A1H4S702"/>
<evidence type="ECO:0000313" key="1">
    <source>
        <dbReference type="EMBL" id="SEC39892.1"/>
    </source>
</evidence>
<name>A0A1H4S702_9PSED</name>
<dbReference type="EMBL" id="FNTF01000002">
    <property type="protein sequence ID" value="SEC39892.1"/>
    <property type="molecule type" value="Genomic_DNA"/>
</dbReference>